<feature type="binding site" evidence="8">
    <location>
        <position position="223"/>
    </location>
    <ligand>
        <name>NAD(+)</name>
        <dbReference type="ChEBI" id="CHEBI:57540"/>
    </ligand>
</feature>
<evidence type="ECO:0000256" key="3">
    <source>
        <dbReference type="ARBA" id="ARBA00012897"/>
    </source>
</evidence>
<keyword evidence="13" id="KW-1185">Reference proteome</keyword>
<feature type="binding site" evidence="8">
    <location>
        <position position="198"/>
    </location>
    <ligand>
        <name>NAD(+)</name>
        <dbReference type="ChEBI" id="CHEBI:57540"/>
    </ligand>
</feature>
<sequence>MLFGIPAETKIGEHRVALTPESARELTSRNQTVLIQSGAGDGSGYSDDSYRKSGCQIAKTADEVWGTADLIVKVKEPQPYEYDLIREDSALFTFLHLAADVPLANTLLNKSVLGIAYETVTHPSTRFPILAPMSAIAGQLAVHAAGHHLQRAHGGLGKLISRIQGAPAADVVVIGAGTVGQNSAQLALANGATVTLIDVAQDRLDQFASDHSELAGTLKTVISTPETVEESAKNADVVIGAVYSPGRRPPVLLKEDQVQKMQQGAVLVDVAVDQGGCFETTHATTYEDPTYNVHGVVHYAVANMPGAVPKTATAALSNATLPYLIRIAEQGIVEALKNDEGFASGVNTYKGTPTDPGLAAIMGTKPTPFAEAIA</sequence>
<dbReference type="GO" id="GO:0000166">
    <property type="term" value="F:nucleotide binding"/>
    <property type="evidence" value="ECO:0007669"/>
    <property type="project" value="UniProtKB-KW"/>
</dbReference>
<reference evidence="12" key="2">
    <citation type="journal article" date="2023" name="Nat. Commun.">
        <title>Cultivation of marine bacteria of the SAR202 clade.</title>
        <authorList>
            <person name="Lim Y."/>
            <person name="Seo J.H."/>
            <person name="Giovannoni S.J."/>
            <person name="Kang I."/>
            <person name="Cho J.C."/>
        </authorList>
    </citation>
    <scope>NUCLEOTIDE SEQUENCE</scope>
    <source>
        <strain evidence="12">JH1073</strain>
    </source>
</reference>
<dbReference type="NCBIfam" id="TIGR00518">
    <property type="entry name" value="alaDH"/>
    <property type="match status" value="1"/>
</dbReference>
<dbReference type="GO" id="GO:0005886">
    <property type="term" value="C:plasma membrane"/>
    <property type="evidence" value="ECO:0007669"/>
    <property type="project" value="TreeGrafter"/>
</dbReference>
<feature type="binding site" evidence="8">
    <location>
        <begin position="301"/>
        <end position="304"/>
    </location>
    <ligand>
        <name>NAD(+)</name>
        <dbReference type="ChEBI" id="CHEBI:57540"/>
    </ligand>
</feature>
<feature type="binding site" evidence="8">
    <location>
        <position position="203"/>
    </location>
    <ligand>
        <name>NAD(+)</name>
        <dbReference type="ChEBI" id="CHEBI:57540"/>
    </ligand>
</feature>
<evidence type="ECO:0000256" key="6">
    <source>
        <dbReference type="PIRSR" id="PIRSR000183-1"/>
    </source>
</evidence>
<feature type="binding site" evidence="8">
    <location>
        <begin position="270"/>
        <end position="273"/>
    </location>
    <ligand>
        <name>NAD(+)</name>
        <dbReference type="ChEBI" id="CHEBI:57540"/>
    </ligand>
</feature>
<feature type="binding site" evidence="7">
    <location>
        <position position="75"/>
    </location>
    <ligand>
        <name>substrate</name>
    </ligand>
</feature>
<accession>A0AAJ6CTS8</accession>
<dbReference type="PANTHER" id="PTHR42795">
    <property type="entry name" value="ALANINE DEHYDROGENASE"/>
    <property type="match status" value="1"/>
</dbReference>
<evidence type="ECO:0000313" key="14">
    <source>
        <dbReference type="Proteomes" id="UP001321249"/>
    </source>
</evidence>
<dbReference type="EMBL" id="WMBE01000002">
    <property type="protein sequence ID" value="MDG0866570.1"/>
    <property type="molecule type" value="Genomic_DNA"/>
</dbReference>
<feature type="domain" description="Alanine dehydrogenase/pyridine nucleotide transhydrogenase N-terminal" evidence="10">
    <location>
        <begin position="4"/>
        <end position="137"/>
    </location>
</feature>
<comment type="pathway">
    <text evidence="1">Amino-acid degradation; L-alanine degradation via dehydrogenase pathway; NH(3) and pyruvate from L-alanine: step 1/1.</text>
</comment>
<comment type="catalytic activity">
    <reaction evidence="5">
        <text>L-alanine + NAD(+) + H2O = pyruvate + NH4(+) + NADH + H(+)</text>
        <dbReference type="Rhea" id="RHEA:18405"/>
        <dbReference type="ChEBI" id="CHEBI:15361"/>
        <dbReference type="ChEBI" id="CHEBI:15377"/>
        <dbReference type="ChEBI" id="CHEBI:15378"/>
        <dbReference type="ChEBI" id="CHEBI:28938"/>
        <dbReference type="ChEBI" id="CHEBI:57540"/>
        <dbReference type="ChEBI" id="CHEBI:57945"/>
        <dbReference type="ChEBI" id="CHEBI:57972"/>
        <dbReference type="EC" id="1.4.1.1"/>
    </reaction>
</comment>
<evidence type="ECO:0000259" key="10">
    <source>
        <dbReference type="SMART" id="SM01003"/>
    </source>
</evidence>
<keyword evidence="8" id="KW-0547">Nucleotide-binding</keyword>
<dbReference type="InterPro" id="IPR007698">
    <property type="entry name" value="AlaDH/PNT_NAD(H)-bd"/>
</dbReference>
<evidence type="ECO:0000256" key="2">
    <source>
        <dbReference type="ARBA" id="ARBA00005689"/>
    </source>
</evidence>
<evidence type="ECO:0000256" key="1">
    <source>
        <dbReference type="ARBA" id="ARBA00005206"/>
    </source>
</evidence>
<dbReference type="SMART" id="SM01003">
    <property type="entry name" value="AlaDh_PNT_N"/>
    <property type="match status" value="1"/>
</dbReference>
<feature type="active site" description="Proton donor/acceptor" evidence="6">
    <location>
        <position position="273"/>
    </location>
</feature>
<dbReference type="InterPro" id="IPR007886">
    <property type="entry name" value="AlaDH/PNT_N"/>
</dbReference>
<reference evidence="13" key="3">
    <citation type="submission" date="2023-06" db="EMBL/GenBank/DDBJ databases">
        <title>Pangenomics reveal diversification of enzyme families and niche specialization in globally abundant SAR202 bacteria.</title>
        <authorList>
            <person name="Saw J.H.W."/>
        </authorList>
    </citation>
    <scope>NUCLEOTIDE SEQUENCE [LARGE SCALE GENOMIC DNA]</scope>
    <source>
        <strain evidence="13">JH1073</strain>
    </source>
</reference>
<feature type="active site" description="Proton donor/acceptor" evidence="6">
    <location>
        <position position="96"/>
    </location>
</feature>
<evidence type="ECO:0000256" key="5">
    <source>
        <dbReference type="PIRNR" id="PIRNR000183"/>
    </source>
</evidence>
<dbReference type="EC" id="1.4.1.1" evidence="3 5"/>
<dbReference type="CDD" id="cd05305">
    <property type="entry name" value="L-AlaDH"/>
    <property type="match status" value="1"/>
</dbReference>
<dbReference type="Gene3D" id="3.40.50.720">
    <property type="entry name" value="NAD(P)-binding Rossmann-like Domain"/>
    <property type="match status" value="2"/>
</dbReference>
<evidence type="ECO:0000313" key="11">
    <source>
        <dbReference type="EMBL" id="MDG0866570.1"/>
    </source>
</evidence>
<reference evidence="13 14" key="1">
    <citation type="submission" date="2019-11" db="EMBL/GenBank/DDBJ databases">
        <authorList>
            <person name="Cho J.-C."/>
        </authorList>
    </citation>
    <scope>NUCLEOTIDE SEQUENCE [LARGE SCALE GENOMIC DNA]</scope>
    <source>
        <strain evidence="12 13">JH1073</strain>
        <strain evidence="11 14">JH702</strain>
    </source>
</reference>
<evidence type="ECO:0000256" key="8">
    <source>
        <dbReference type="PIRSR" id="PIRSR000183-3"/>
    </source>
</evidence>
<proteinExistence type="inferred from homology"/>
<dbReference type="Proteomes" id="UP001219901">
    <property type="component" value="Chromosome"/>
</dbReference>
<evidence type="ECO:0000259" key="9">
    <source>
        <dbReference type="SMART" id="SM01002"/>
    </source>
</evidence>
<evidence type="ECO:0000313" key="13">
    <source>
        <dbReference type="Proteomes" id="UP001219901"/>
    </source>
</evidence>
<dbReference type="GO" id="GO:0000286">
    <property type="term" value="F:alanine dehydrogenase activity"/>
    <property type="evidence" value="ECO:0007669"/>
    <property type="project" value="UniProtKB-UniRule"/>
</dbReference>
<evidence type="ECO:0000256" key="4">
    <source>
        <dbReference type="ARBA" id="ARBA00023002"/>
    </source>
</evidence>
<feature type="binding site" evidence="8">
    <location>
        <position position="134"/>
    </location>
    <ligand>
        <name>NAD(+)</name>
        <dbReference type="ChEBI" id="CHEBI:57540"/>
    </ligand>
</feature>
<gene>
    <name evidence="12" type="primary">ald</name>
    <name evidence="11" type="ORF">GKO46_05710</name>
    <name evidence="12" type="ORF">GKO48_13955</name>
</gene>
<dbReference type="RefSeq" id="WP_342824100.1">
    <property type="nucleotide sequence ID" value="NZ_CP046146.1"/>
</dbReference>
<dbReference type="AlphaFoldDB" id="A0AAJ6CTS8"/>
<evidence type="ECO:0000256" key="7">
    <source>
        <dbReference type="PIRSR" id="PIRSR000183-2"/>
    </source>
</evidence>
<name>A0AAJ6CTS8_9CHLR</name>
<dbReference type="SUPFAM" id="SSF51735">
    <property type="entry name" value="NAD(P)-binding Rossmann-fold domains"/>
    <property type="match status" value="1"/>
</dbReference>
<dbReference type="InterPro" id="IPR008141">
    <property type="entry name" value="Ala_DH"/>
</dbReference>
<dbReference type="Pfam" id="PF01262">
    <property type="entry name" value="AlaDh_PNT_C"/>
    <property type="match status" value="1"/>
</dbReference>
<keyword evidence="4 5" id="KW-0560">Oxidoreductase</keyword>
<dbReference type="SMART" id="SM01002">
    <property type="entry name" value="AlaDh_PNT_C"/>
    <property type="match status" value="1"/>
</dbReference>
<dbReference type="PANTHER" id="PTHR42795:SF1">
    <property type="entry name" value="ALANINE DEHYDROGENASE"/>
    <property type="match status" value="1"/>
</dbReference>
<dbReference type="Pfam" id="PF05222">
    <property type="entry name" value="AlaDh_PNT_N"/>
    <property type="match status" value="1"/>
</dbReference>
<dbReference type="SUPFAM" id="SSF52283">
    <property type="entry name" value="Formate/glycerate dehydrogenase catalytic domain-like"/>
    <property type="match status" value="1"/>
</dbReference>
<feature type="domain" description="Alanine dehydrogenase/pyridine nucleotide transhydrogenase NAD(H)-binding" evidence="9">
    <location>
        <begin position="149"/>
        <end position="300"/>
    </location>
</feature>
<dbReference type="InterPro" id="IPR036291">
    <property type="entry name" value="NAD(P)-bd_dom_sf"/>
</dbReference>
<evidence type="ECO:0000313" key="12">
    <source>
        <dbReference type="EMBL" id="WFG40658.1"/>
    </source>
</evidence>
<comment type="similarity">
    <text evidence="2 5">Belongs to the AlaDH/PNT family.</text>
</comment>
<dbReference type="Proteomes" id="UP001321249">
    <property type="component" value="Unassembled WGS sequence"/>
</dbReference>
<dbReference type="EMBL" id="CP046147">
    <property type="protein sequence ID" value="WFG40658.1"/>
    <property type="molecule type" value="Genomic_DNA"/>
</dbReference>
<dbReference type="GO" id="GO:0042853">
    <property type="term" value="P:L-alanine catabolic process"/>
    <property type="evidence" value="ECO:0007669"/>
    <property type="project" value="InterPro"/>
</dbReference>
<protein>
    <recommendedName>
        <fullName evidence="3 5">Alanine dehydrogenase</fullName>
        <ecNumber evidence="3 5">1.4.1.1</ecNumber>
    </recommendedName>
</protein>
<keyword evidence="5 8" id="KW-0520">NAD</keyword>
<organism evidence="12 13">
    <name type="scientific">Candidatus Lucifugimonas marina</name>
    <dbReference type="NCBI Taxonomy" id="3038979"/>
    <lineage>
        <taxon>Bacteria</taxon>
        <taxon>Bacillati</taxon>
        <taxon>Chloroflexota</taxon>
        <taxon>Dehalococcoidia</taxon>
        <taxon>SAR202 cluster</taxon>
        <taxon>Candidatus Lucifugimonadales</taxon>
        <taxon>Candidatus Lucifugimonadaceae</taxon>
        <taxon>Candidatus Lucifugimonas</taxon>
    </lineage>
</organism>
<dbReference type="PIRSF" id="PIRSF000183">
    <property type="entry name" value="Alanine_dh"/>
    <property type="match status" value="1"/>
</dbReference>
<feature type="binding site" evidence="7">
    <location>
        <position position="15"/>
    </location>
    <ligand>
        <name>substrate</name>
    </ligand>
</feature>